<organism evidence="1 2">
    <name type="scientific">Caenorhabditis bovis</name>
    <dbReference type="NCBI Taxonomy" id="2654633"/>
    <lineage>
        <taxon>Eukaryota</taxon>
        <taxon>Metazoa</taxon>
        <taxon>Ecdysozoa</taxon>
        <taxon>Nematoda</taxon>
        <taxon>Chromadorea</taxon>
        <taxon>Rhabditida</taxon>
        <taxon>Rhabditina</taxon>
        <taxon>Rhabditomorpha</taxon>
        <taxon>Rhabditoidea</taxon>
        <taxon>Rhabditidae</taxon>
        <taxon>Peloderinae</taxon>
        <taxon>Caenorhabditis</taxon>
    </lineage>
</organism>
<sequence length="138" mass="15379">MTQNGTDCYFLTKECCNEEVIKLLDERYDNWRTGDILSSIVSYTASLSGKCNTNTAILKGGKCAPLNLIYHVITESGKSCVYLSRDCCTDASILYLNAKFGGFFGWLNKNRKQQAAIEADLKQQNLCRTKIASEALLL</sequence>
<dbReference type="Proteomes" id="UP000494206">
    <property type="component" value="Unassembled WGS sequence"/>
</dbReference>
<gene>
    <name evidence="1" type="ORF">CBOVIS_LOCUS12459</name>
</gene>
<proteinExistence type="predicted"/>
<dbReference type="AlphaFoldDB" id="A0A8S1FE99"/>
<evidence type="ECO:0000313" key="2">
    <source>
        <dbReference type="Proteomes" id="UP000494206"/>
    </source>
</evidence>
<comment type="caution">
    <text evidence="1">The sequence shown here is derived from an EMBL/GenBank/DDBJ whole genome shotgun (WGS) entry which is preliminary data.</text>
</comment>
<reference evidence="1 2" key="1">
    <citation type="submission" date="2020-04" db="EMBL/GenBank/DDBJ databases">
        <authorList>
            <person name="Laetsch R D."/>
            <person name="Stevens L."/>
            <person name="Kumar S."/>
            <person name="Blaxter L. M."/>
        </authorList>
    </citation>
    <scope>NUCLEOTIDE SEQUENCE [LARGE SCALE GENOMIC DNA]</scope>
</reference>
<protein>
    <submittedName>
        <fullName evidence="1">Uncharacterized protein</fullName>
    </submittedName>
</protein>
<keyword evidence="2" id="KW-1185">Reference proteome</keyword>
<evidence type="ECO:0000313" key="1">
    <source>
        <dbReference type="EMBL" id="CAB3411020.1"/>
    </source>
</evidence>
<accession>A0A8S1FE99</accession>
<dbReference type="EMBL" id="CADEPM010000012">
    <property type="protein sequence ID" value="CAB3411020.1"/>
    <property type="molecule type" value="Genomic_DNA"/>
</dbReference>
<name>A0A8S1FE99_9PELO</name>